<sequence length="503" mass="58092">MSFYFDSKEWMDQRIDPESNSVSEVFLGGINAFLQFACNQADYVERKTLLCPCARCKNVKQRDAKFVSRHLFLYGFKGNYYVWTSHGEKFYTVGESSGANHSTGEEEMWENPTWNAHENHYQSNPEVPAEPREETEVAESYRDSVFEAFEAASQPLYEGCADGITQLSLASRMMKVKTNYNLVEACVDEISETKKLTRGLGLTLHKIDVCVKNCMLFWKEDANLVSCKFCREDRYYPNNGKGKNKPQQRMFYLPIADRLKRMYQLEATASNMRWHKEHVTPEGEMHHPSDAIAWKHFNEVYPGFAAESRNIYLCLSTDGFNPIGMSGEAHSLWPVIVTSYNLPPGMYYYGLIQEIMMVEYHGDVGLKVMVFKCSWFDTTENRGMRIHPFGLVDVSLRRQYAKYDPFVLLGNCDQACFIPYPRIRRQSVDDWWACAKIFPRGIRETSEIALTAWQDNRRDQVAESSLLRVETHVVDDVSDYDITPVNPQNDEYVSDGDVEADRD</sequence>
<dbReference type="Pfam" id="PF13963">
    <property type="entry name" value="Transpos_assoc"/>
    <property type="match status" value="1"/>
</dbReference>
<gene>
    <name evidence="3" type="ORF">BRARA_A02413</name>
</gene>
<dbReference type="AlphaFoldDB" id="A0A398AS89"/>
<dbReference type="InterPro" id="IPR004242">
    <property type="entry name" value="Transposase_21"/>
</dbReference>
<feature type="non-terminal residue" evidence="3">
    <location>
        <position position="503"/>
    </location>
</feature>
<dbReference type="InterPro" id="IPR029480">
    <property type="entry name" value="Transpos_assoc"/>
</dbReference>
<accession>A0A398AS89</accession>
<evidence type="ECO:0000259" key="2">
    <source>
        <dbReference type="Pfam" id="PF13963"/>
    </source>
</evidence>
<name>A0A398AS89_BRACM</name>
<feature type="domain" description="DUF4216" evidence="1">
    <location>
        <begin position="358"/>
        <end position="432"/>
    </location>
</feature>
<dbReference type="PANTHER" id="PTHR10775:SF188">
    <property type="entry name" value="TRANSPOSASE-ASSOCIATED DOMAIN-CONTAINING PROTEIN"/>
    <property type="match status" value="1"/>
</dbReference>
<dbReference type="InterPro" id="IPR025312">
    <property type="entry name" value="DUF4216"/>
</dbReference>
<organism evidence="3 4">
    <name type="scientific">Brassica campestris</name>
    <name type="common">Field mustard</name>
    <dbReference type="NCBI Taxonomy" id="3711"/>
    <lineage>
        <taxon>Eukaryota</taxon>
        <taxon>Viridiplantae</taxon>
        <taxon>Streptophyta</taxon>
        <taxon>Embryophyta</taxon>
        <taxon>Tracheophyta</taxon>
        <taxon>Spermatophyta</taxon>
        <taxon>Magnoliopsida</taxon>
        <taxon>eudicotyledons</taxon>
        <taxon>Gunneridae</taxon>
        <taxon>Pentapetalae</taxon>
        <taxon>rosids</taxon>
        <taxon>malvids</taxon>
        <taxon>Brassicales</taxon>
        <taxon>Brassicaceae</taxon>
        <taxon>Brassiceae</taxon>
        <taxon>Brassica</taxon>
    </lineage>
</organism>
<evidence type="ECO:0000313" key="3">
    <source>
        <dbReference type="EMBL" id="RID79698.1"/>
    </source>
</evidence>
<dbReference type="Proteomes" id="UP000264353">
    <property type="component" value="Chromosome A1"/>
</dbReference>
<evidence type="ECO:0000313" key="4">
    <source>
        <dbReference type="Proteomes" id="UP000264353"/>
    </source>
</evidence>
<feature type="domain" description="Transposase-associated" evidence="2">
    <location>
        <begin position="8"/>
        <end position="88"/>
    </location>
</feature>
<protein>
    <recommendedName>
        <fullName evidence="5">Transposase-associated domain-containing protein</fullName>
    </recommendedName>
</protein>
<dbReference type="Pfam" id="PF02992">
    <property type="entry name" value="Transposase_21"/>
    <property type="match status" value="1"/>
</dbReference>
<dbReference type="EMBL" id="CM010628">
    <property type="protein sequence ID" value="RID79698.1"/>
    <property type="molecule type" value="Genomic_DNA"/>
</dbReference>
<proteinExistence type="predicted"/>
<evidence type="ECO:0008006" key="5">
    <source>
        <dbReference type="Google" id="ProtNLM"/>
    </source>
</evidence>
<dbReference type="Pfam" id="PF13952">
    <property type="entry name" value="DUF4216"/>
    <property type="match status" value="1"/>
</dbReference>
<reference evidence="3 4" key="1">
    <citation type="submission" date="2018-06" db="EMBL/GenBank/DDBJ databases">
        <title>WGS assembly of Brassica rapa FPsc.</title>
        <authorList>
            <person name="Bowman J."/>
            <person name="Kohchi T."/>
            <person name="Yamato K."/>
            <person name="Jenkins J."/>
            <person name="Shu S."/>
            <person name="Ishizaki K."/>
            <person name="Yamaoka S."/>
            <person name="Nishihama R."/>
            <person name="Nakamura Y."/>
            <person name="Berger F."/>
            <person name="Adam C."/>
            <person name="Aki S."/>
            <person name="Althoff F."/>
            <person name="Araki T."/>
            <person name="Arteaga-Vazquez M."/>
            <person name="Balasubrmanian S."/>
            <person name="Bauer D."/>
            <person name="Boehm C."/>
            <person name="Briginshaw L."/>
            <person name="Caballero-Perez J."/>
            <person name="Catarino B."/>
            <person name="Chen F."/>
            <person name="Chiyoda S."/>
            <person name="Chovatia M."/>
            <person name="Davies K."/>
            <person name="Delmans M."/>
            <person name="Demura T."/>
            <person name="Dierschke T."/>
            <person name="Dolan L."/>
            <person name="Dorantes-Acosta A."/>
            <person name="Eklund D."/>
            <person name="Florent S."/>
            <person name="Flores-Sandoval E."/>
            <person name="Fujiyama A."/>
            <person name="Fukuzawa H."/>
            <person name="Galik B."/>
            <person name="Grimanelli D."/>
            <person name="Grimwood J."/>
            <person name="Grossniklaus U."/>
            <person name="Hamada T."/>
            <person name="Haseloff J."/>
            <person name="Hetherington A."/>
            <person name="Higo A."/>
            <person name="Hirakawa Y."/>
            <person name="Hundley H."/>
            <person name="Ikeda Y."/>
            <person name="Inoue K."/>
            <person name="Inoue S."/>
            <person name="Ishida S."/>
            <person name="Jia Q."/>
            <person name="Kakita M."/>
            <person name="Kanazawa T."/>
            <person name="Kawai Y."/>
            <person name="Kawashima T."/>
            <person name="Kennedy M."/>
            <person name="Kinose K."/>
            <person name="Kinoshita T."/>
            <person name="Kohara Y."/>
            <person name="Koide E."/>
            <person name="Komatsu K."/>
            <person name="Kopischke S."/>
            <person name="Kubo M."/>
            <person name="Kyozuka J."/>
            <person name="Lagercrantz U."/>
            <person name="Lin S."/>
            <person name="Lindquist E."/>
            <person name="Lipzen A."/>
            <person name="Lu C."/>
            <person name="Luna E."/>
            <person name="Martienssen R."/>
            <person name="Minamino N."/>
            <person name="Mizutani M."/>
            <person name="Mizutani M."/>
            <person name="Mochizuki N."/>
            <person name="Monte I."/>
            <person name="Mosher R."/>
            <person name="Nagasaki H."/>
            <person name="Nakagami H."/>
            <person name="Naramoto S."/>
            <person name="Nishitani K."/>
            <person name="Ohtani M."/>
            <person name="Okamoto T."/>
            <person name="Okumura M."/>
            <person name="Phillips J."/>
            <person name="Pollak B."/>
            <person name="Reinders A."/>
            <person name="Roevekamp M."/>
            <person name="Sano R."/>
            <person name="Sawa S."/>
            <person name="Schmid M."/>
            <person name="Shirakawa M."/>
            <person name="Solano R."/>
            <person name="Spunde A."/>
            <person name="Suetsugu N."/>
            <person name="Sugano S."/>
            <person name="Sugiyama A."/>
            <person name="Sun R."/>
            <person name="Suzuki Y."/>
            <person name="Takenaka M."/>
            <person name="Takezawa D."/>
            <person name="Tomogane H."/>
            <person name="Tsuzuki M."/>
            <person name="Ueda T."/>
            <person name="Umeda M."/>
            <person name="Ward J."/>
            <person name="Watanabe Y."/>
            <person name="Yazaki K."/>
            <person name="Yokoyama R."/>
            <person name="Yoshitake Y."/>
            <person name="Yotsui I."/>
            <person name="Zachgo S."/>
            <person name="Schmutz J."/>
        </authorList>
    </citation>
    <scope>NUCLEOTIDE SEQUENCE [LARGE SCALE GENOMIC DNA]</scope>
    <source>
        <strain evidence="4">cv. B-3</strain>
    </source>
</reference>
<evidence type="ECO:0000259" key="1">
    <source>
        <dbReference type="Pfam" id="PF13952"/>
    </source>
</evidence>
<dbReference type="PANTHER" id="PTHR10775">
    <property type="entry name" value="OS08G0208400 PROTEIN"/>
    <property type="match status" value="1"/>
</dbReference>